<protein>
    <submittedName>
        <fullName evidence="1">Histidine phosphatase superfamily</fullName>
    </submittedName>
</protein>
<keyword evidence="2" id="KW-1185">Reference proteome</keyword>
<comment type="caution">
    <text evidence="1">The sequence shown here is derived from an EMBL/GenBank/DDBJ whole genome shotgun (WGS) entry which is preliminary data.</text>
</comment>
<name>A0AA39WLD7_9PEZI</name>
<proteinExistence type="predicted"/>
<organism evidence="1 2">
    <name type="scientific">Immersiella caudata</name>
    <dbReference type="NCBI Taxonomy" id="314043"/>
    <lineage>
        <taxon>Eukaryota</taxon>
        <taxon>Fungi</taxon>
        <taxon>Dikarya</taxon>
        <taxon>Ascomycota</taxon>
        <taxon>Pezizomycotina</taxon>
        <taxon>Sordariomycetes</taxon>
        <taxon>Sordariomycetidae</taxon>
        <taxon>Sordariales</taxon>
        <taxon>Lasiosphaeriaceae</taxon>
        <taxon>Immersiella</taxon>
    </lineage>
</organism>
<dbReference type="PANTHER" id="PTHR48100:SF24">
    <property type="entry name" value="PHOSPHOGLYCERATE MUTASE"/>
    <property type="match status" value="1"/>
</dbReference>
<dbReference type="InterPro" id="IPR050275">
    <property type="entry name" value="PGM_Phosphatase"/>
</dbReference>
<dbReference type="CDD" id="cd07067">
    <property type="entry name" value="HP_PGM_like"/>
    <property type="match status" value="1"/>
</dbReference>
<dbReference type="AlphaFoldDB" id="A0AA39WLD7"/>
<dbReference type="Proteomes" id="UP001175000">
    <property type="component" value="Unassembled WGS sequence"/>
</dbReference>
<dbReference type="GO" id="GO:0016791">
    <property type="term" value="F:phosphatase activity"/>
    <property type="evidence" value="ECO:0007669"/>
    <property type="project" value="TreeGrafter"/>
</dbReference>
<dbReference type="InterPro" id="IPR029033">
    <property type="entry name" value="His_PPase_superfam"/>
</dbReference>
<evidence type="ECO:0000313" key="1">
    <source>
        <dbReference type="EMBL" id="KAK0617553.1"/>
    </source>
</evidence>
<dbReference type="Pfam" id="PF00300">
    <property type="entry name" value="His_Phos_1"/>
    <property type="match status" value="1"/>
</dbReference>
<dbReference type="GO" id="GO:0005737">
    <property type="term" value="C:cytoplasm"/>
    <property type="evidence" value="ECO:0007669"/>
    <property type="project" value="TreeGrafter"/>
</dbReference>
<dbReference type="InterPro" id="IPR013078">
    <property type="entry name" value="His_Pase_superF_clade-1"/>
</dbReference>
<dbReference type="EMBL" id="JAULSU010000005">
    <property type="protein sequence ID" value="KAK0617553.1"/>
    <property type="molecule type" value="Genomic_DNA"/>
</dbReference>
<accession>A0AA39WLD7</accession>
<dbReference type="PANTHER" id="PTHR48100">
    <property type="entry name" value="BROAD-SPECIFICITY PHOSPHATASE YOR283W-RELATED"/>
    <property type="match status" value="1"/>
</dbReference>
<dbReference type="Gene3D" id="3.40.50.1240">
    <property type="entry name" value="Phosphoglycerate mutase-like"/>
    <property type="match status" value="1"/>
</dbReference>
<evidence type="ECO:0000313" key="2">
    <source>
        <dbReference type="Proteomes" id="UP001175000"/>
    </source>
</evidence>
<sequence length="210" mass="23520">MTGHIPDPELSELGQRQCRDLRKNLMGKIPKEFDVGLIVVSPMIRTIQTALLAFGGLIEKGIPIQAHAGWQENSEKPCDTGSSLDKLKALFPQVDFSHVDPVFPDKTSPAGAKYAHTKQAIVRRAQDSLRELYNRPEKFIIVVSHSGFLRRGVSGHYFFNADYRIFDFNEPENDTYSLKQWDSTLAGGLGWSWEKTVPIGEGLPEDDFSA</sequence>
<gene>
    <name evidence="1" type="ORF">B0T14DRAFT_498547</name>
</gene>
<dbReference type="SUPFAM" id="SSF53254">
    <property type="entry name" value="Phosphoglycerate mutase-like"/>
    <property type="match status" value="1"/>
</dbReference>
<reference evidence="1" key="1">
    <citation type="submission" date="2023-06" db="EMBL/GenBank/DDBJ databases">
        <title>Genome-scale phylogeny and comparative genomics of the fungal order Sordariales.</title>
        <authorList>
            <consortium name="Lawrence Berkeley National Laboratory"/>
            <person name="Hensen N."/>
            <person name="Bonometti L."/>
            <person name="Westerberg I."/>
            <person name="Brannstrom I.O."/>
            <person name="Guillou S."/>
            <person name="Cros-Aarteil S."/>
            <person name="Calhoun S."/>
            <person name="Haridas S."/>
            <person name="Kuo A."/>
            <person name="Mondo S."/>
            <person name="Pangilinan J."/>
            <person name="Riley R."/>
            <person name="Labutti K."/>
            <person name="Andreopoulos B."/>
            <person name="Lipzen A."/>
            <person name="Chen C."/>
            <person name="Yanf M."/>
            <person name="Daum C."/>
            <person name="Ng V."/>
            <person name="Clum A."/>
            <person name="Steindorff A."/>
            <person name="Ohm R."/>
            <person name="Martin F."/>
            <person name="Silar P."/>
            <person name="Natvig D."/>
            <person name="Lalanne C."/>
            <person name="Gautier V."/>
            <person name="Ament-Velasquez S.L."/>
            <person name="Kruys A."/>
            <person name="Hutchinson M.I."/>
            <person name="Powell A.J."/>
            <person name="Barry K."/>
            <person name="Miller A.N."/>
            <person name="Grigoriev I.V."/>
            <person name="Debuchy R."/>
            <person name="Gladieux P."/>
            <person name="Thoren M.H."/>
            <person name="Johannesson H."/>
        </authorList>
    </citation>
    <scope>NUCLEOTIDE SEQUENCE</scope>
    <source>
        <strain evidence="1">CBS 606.72</strain>
    </source>
</reference>